<dbReference type="AlphaFoldDB" id="A0A9W5L3F6"/>
<gene>
    <name evidence="1" type="ORF">IK5_00989</name>
</gene>
<evidence type="ECO:0000313" key="1">
    <source>
        <dbReference type="EMBL" id="EJR76026.1"/>
    </source>
</evidence>
<accession>A0A9W5L3F6</accession>
<protein>
    <submittedName>
        <fullName evidence="1">Uncharacterized protein</fullName>
    </submittedName>
</protein>
<dbReference type="Proteomes" id="UP000006967">
    <property type="component" value="Unassembled WGS sequence"/>
</dbReference>
<dbReference type="EMBL" id="AHFG01000012">
    <property type="protein sequence ID" value="EJR76026.1"/>
    <property type="molecule type" value="Genomic_DNA"/>
</dbReference>
<evidence type="ECO:0000313" key="2">
    <source>
        <dbReference type="Proteomes" id="UP000006967"/>
    </source>
</evidence>
<proteinExistence type="predicted"/>
<name>A0A9W5L3F6_BACCE</name>
<comment type="caution">
    <text evidence="1">The sequence shown here is derived from an EMBL/GenBank/DDBJ whole genome shotgun (WGS) entry which is preliminary data.</text>
</comment>
<sequence>MSEGKEILSKSWLKVSTEMIQNQYGYLCWLREVEGVYLYCEMGEGRNMNCCVPEKER</sequence>
<reference evidence="1 2" key="1">
    <citation type="submission" date="2012-04" db="EMBL/GenBank/DDBJ databases">
        <title>The Genome Sequence of Bacillus cereus VD154.</title>
        <authorList>
            <consortium name="The Broad Institute Genome Sequencing Platform"/>
            <consortium name="The Broad Institute Genome Sequencing Center for Infectious Disease"/>
            <person name="Feldgarden M."/>
            <person name="Van der Auwera G.A."/>
            <person name="Mahillon J."/>
            <person name="Duprez V."/>
            <person name="Timmery S."/>
            <person name="Mattelet C."/>
            <person name="Dierick K."/>
            <person name="Sun M."/>
            <person name="Yu Z."/>
            <person name="Zhu L."/>
            <person name="Hu X."/>
            <person name="Shank E.B."/>
            <person name="Swiecicka I."/>
            <person name="Hansen B.M."/>
            <person name="Andrup L."/>
            <person name="Young S.K."/>
            <person name="Zeng Q."/>
            <person name="Gargeya S."/>
            <person name="Fitzgerald M."/>
            <person name="Haas B."/>
            <person name="Abouelleil A."/>
            <person name="Alvarado L."/>
            <person name="Arachchi H.M."/>
            <person name="Berlin A."/>
            <person name="Chapman S.B."/>
            <person name="Goldberg J."/>
            <person name="Griggs A."/>
            <person name="Gujja S."/>
            <person name="Hansen M."/>
            <person name="Howarth C."/>
            <person name="Imamovic A."/>
            <person name="Larimer J."/>
            <person name="McCowen C."/>
            <person name="Montmayeur A."/>
            <person name="Murphy C."/>
            <person name="Neiman D."/>
            <person name="Pearson M."/>
            <person name="Priest M."/>
            <person name="Roberts A."/>
            <person name="Saif S."/>
            <person name="Shea T."/>
            <person name="Sisk P."/>
            <person name="Sykes S."/>
            <person name="Wortman J."/>
            <person name="Nusbaum C."/>
            <person name="Birren B."/>
        </authorList>
    </citation>
    <scope>NUCLEOTIDE SEQUENCE [LARGE SCALE GENOMIC DNA]</scope>
    <source>
        <strain evidence="1 2">VD154</strain>
    </source>
</reference>
<organism evidence="1 2">
    <name type="scientific">Bacillus cereus VD154</name>
    <dbReference type="NCBI Taxonomy" id="1053238"/>
    <lineage>
        <taxon>Bacteria</taxon>
        <taxon>Bacillati</taxon>
        <taxon>Bacillota</taxon>
        <taxon>Bacilli</taxon>
        <taxon>Bacillales</taxon>
        <taxon>Bacillaceae</taxon>
        <taxon>Bacillus</taxon>
        <taxon>Bacillus cereus group</taxon>
    </lineage>
</organism>